<dbReference type="Proteomes" id="UP000316621">
    <property type="component" value="Chromosome 3"/>
</dbReference>
<evidence type="ECO:0000313" key="1">
    <source>
        <dbReference type="EMBL" id="RZC55013.1"/>
    </source>
</evidence>
<name>A0A4Y7J1K6_PAPSO</name>
<dbReference type="AlphaFoldDB" id="A0A4Y7J1K6"/>
<proteinExistence type="predicted"/>
<keyword evidence="2" id="KW-1185">Reference proteome</keyword>
<gene>
    <name evidence="1" type="ORF">C5167_013857</name>
</gene>
<evidence type="ECO:0000313" key="2">
    <source>
        <dbReference type="Proteomes" id="UP000316621"/>
    </source>
</evidence>
<dbReference type="Gramene" id="RZC55013">
    <property type="protein sequence ID" value="RZC55013"/>
    <property type="gene ID" value="C5167_013857"/>
</dbReference>
<accession>A0A4Y7J1K6</accession>
<protein>
    <submittedName>
        <fullName evidence="1">Uncharacterized protein</fullName>
    </submittedName>
</protein>
<reference evidence="1 2" key="1">
    <citation type="journal article" date="2018" name="Science">
        <title>The opium poppy genome and morphinan production.</title>
        <authorList>
            <person name="Guo L."/>
            <person name="Winzer T."/>
            <person name="Yang X."/>
            <person name="Li Y."/>
            <person name="Ning Z."/>
            <person name="He Z."/>
            <person name="Teodor R."/>
            <person name="Lu Y."/>
            <person name="Bowser T.A."/>
            <person name="Graham I.A."/>
            <person name="Ye K."/>
        </authorList>
    </citation>
    <scope>NUCLEOTIDE SEQUENCE [LARGE SCALE GENOMIC DNA]</scope>
    <source>
        <strain evidence="2">cv. HN1</strain>
        <tissue evidence="1">Leaves</tissue>
    </source>
</reference>
<dbReference type="EMBL" id="CM010717">
    <property type="protein sequence ID" value="RZC55013.1"/>
    <property type="molecule type" value="Genomic_DNA"/>
</dbReference>
<organism evidence="1 2">
    <name type="scientific">Papaver somniferum</name>
    <name type="common">Opium poppy</name>
    <dbReference type="NCBI Taxonomy" id="3469"/>
    <lineage>
        <taxon>Eukaryota</taxon>
        <taxon>Viridiplantae</taxon>
        <taxon>Streptophyta</taxon>
        <taxon>Embryophyta</taxon>
        <taxon>Tracheophyta</taxon>
        <taxon>Spermatophyta</taxon>
        <taxon>Magnoliopsida</taxon>
        <taxon>Ranunculales</taxon>
        <taxon>Papaveraceae</taxon>
        <taxon>Papaveroideae</taxon>
        <taxon>Papaver</taxon>
    </lineage>
</organism>
<sequence length="112" mass="12967">MCYTFYCSIFKSLNWLYCLFFSFSFLQPGKYLRTCKEVCDIVMRGGFTIHSCGVEKVKMQIIIISLSVIARVNIPCTLRDSLVTETFNHTGEKPKLRHSNELLAFFQVDYGD</sequence>